<dbReference type="NCBIfam" id="NF038083">
    <property type="entry name" value="CU044_5270_fam"/>
    <property type="match status" value="1"/>
</dbReference>
<name>A0ABW2CEY8_9ACTN</name>
<dbReference type="RefSeq" id="WP_160821520.1">
    <property type="nucleotide sequence ID" value="NZ_JBHSXE010000001.1"/>
</dbReference>
<evidence type="ECO:0000313" key="2">
    <source>
        <dbReference type="Proteomes" id="UP001596380"/>
    </source>
</evidence>
<dbReference type="InterPro" id="IPR047789">
    <property type="entry name" value="CU044_5270-like"/>
</dbReference>
<proteinExistence type="predicted"/>
<comment type="caution">
    <text evidence="1">The sequence shown here is derived from an EMBL/GenBank/DDBJ whole genome shotgun (WGS) entry which is preliminary data.</text>
</comment>
<reference evidence="2" key="1">
    <citation type="journal article" date="2019" name="Int. J. Syst. Evol. Microbiol.">
        <title>The Global Catalogue of Microorganisms (GCM) 10K type strain sequencing project: providing services to taxonomists for standard genome sequencing and annotation.</title>
        <authorList>
            <consortium name="The Broad Institute Genomics Platform"/>
            <consortium name="The Broad Institute Genome Sequencing Center for Infectious Disease"/>
            <person name="Wu L."/>
            <person name="Ma J."/>
        </authorList>
    </citation>
    <scope>NUCLEOTIDE SEQUENCE [LARGE SCALE GENOMIC DNA]</scope>
    <source>
        <strain evidence="2">JCM 3369</strain>
    </source>
</reference>
<gene>
    <name evidence="1" type="ORF">ACFQKB_07110</name>
</gene>
<sequence>MDELKLMEDFVRDVAEPDSASLAQGRARLLADMDGGADQETRAFSRRASSRPAFPRRRFSRPVVRTVAVGTLAAAIAAGVTVVQSVGGDTSPGGVVPAGPVANAQELATRARTAARSQPDTPLAPGQWIYVKTLTAEIDGRVLGPRTKRTVDERWLTVDGRTPPRKDRAIVPLTEPTAKALIGMPADPDAALARLYAEVHRIRRLAAHPPAGRGPVGFSVRNDVLGAPRGIAAFNLVSALLESYYVPPRLQATLYGALSRMPGVRTLPDSVDAQGRHGLALYVMSEGYIRQELILDRTTYRYLGGRSITVADHTVPAPPADVETDSRTPIHIKKGSVIGWSALLASAPVSGPHIRP</sequence>
<dbReference type="Proteomes" id="UP001596380">
    <property type="component" value="Unassembled WGS sequence"/>
</dbReference>
<accession>A0ABW2CEY8</accession>
<evidence type="ECO:0000313" key="1">
    <source>
        <dbReference type="EMBL" id="MFC6879534.1"/>
    </source>
</evidence>
<keyword evidence="2" id="KW-1185">Reference proteome</keyword>
<organism evidence="1 2">
    <name type="scientific">Actinomadura yumaensis</name>
    <dbReference type="NCBI Taxonomy" id="111807"/>
    <lineage>
        <taxon>Bacteria</taxon>
        <taxon>Bacillati</taxon>
        <taxon>Actinomycetota</taxon>
        <taxon>Actinomycetes</taxon>
        <taxon>Streptosporangiales</taxon>
        <taxon>Thermomonosporaceae</taxon>
        <taxon>Actinomadura</taxon>
    </lineage>
</organism>
<protein>
    <submittedName>
        <fullName evidence="1">CU044_5270 family protein</fullName>
    </submittedName>
</protein>
<dbReference type="EMBL" id="JBHSXS010000003">
    <property type="protein sequence ID" value="MFC6879534.1"/>
    <property type="molecule type" value="Genomic_DNA"/>
</dbReference>